<proteinExistence type="inferred from homology"/>
<dbReference type="InterPro" id="IPR000515">
    <property type="entry name" value="MetI-like"/>
</dbReference>
<evidence type="ECO:0000313" key="9">
    <source>
        <dbReference type="EMBL" id="CUN60929.1"/>
    </source>
</evidence>
<dbReference type="InterPro" id="IPR050366">
    <property type="entry name" value="BP-dependent_transpt_permease"/>
</dbReference>
<comment type="similarity">
    <text evidence="7">Belongs to the binding-protein-dependent transport system permease family.</text>
</comment>
<evidence type="ECO:0000256" key="7">
    <source>
        <dbReference type="RuleBase" id="RU363032"/>
    </source>
</evidence>
<feature type="transmembrane region" description="Helical" evidence="7">
    <location>
        <begin position="314"/>
        <end position="336"/>
    </location>
</feature>
<dbReference type="AlphaFoldDB" id="A0A173YAS8"/>
<dbReference type="Pfam" id="PF00528">
    <property type="entry name" value="BPD_transp_1"/>
    <property type="match status" value="1"/>
</dbReference>
<keyword evidence="6 7" id="KW-0472">Membrane</keyword>
<evidence type="ECO:0000313" key="10">
    <source>
        <dbReference type="Proteomes" id="UP000095594"/>
    </source>
</evidence>
<evidence type="ECO:0000259" key="8">
    <source>
        <dbReference type="PROSITE" id="PS50928"/>
    </source>
</evidence>
<protein>
    <submittedName>
        <fullName evidence="9">Oligopeptide ABC transporter</fullName>
    </submittedName>
</protein>
<dbReference type="InterPro" id="IPR035906">
    <property type="entry name" value="MetI-like_sf"/>
</dbReference>
<dbReference type="Proteomes" id="UP000095594">
    <property type="component" value="Unassembled WGS sequence"/>
</dbReference>
<dbReference type="Gene3D" id="1.10.3720.10">
    <property type="entry name" value="MetI-like"/>
    <property type="match status" value="1"/>
</dbReference>
<dbReference type="PANTHER" id="PTHR43386">
    <property type="entry name" value="OLIGOPEPTIDE TRANSPORT SYSTEM PERMEASE PROTEIN APPC"/>
    <property type="match status" value="1"/>
</dbReference>
<evidence type="ECO:0000256" key="4">
    <source>
        <dbReference type="ARBA" id="ARBA00022692"/>
    </source>
</evidence>
<evidence type="ECO:0000256" key="2">
    <source>
        <dbReference type="ARBA" id="ARBA00022448"/>
    </source>
</evidence>
<reference evidence="9 10" key="1">
    <citation type="submission" date="2015-09" db="EMBL/GenBank/DDBJ databases">
        <authorList>
            <consortium name="Pathogen Informatics"/>
        </authorList>
    </citation>
    <scope>NUCLEOTIDE SEQUENCE [LARGE SCALE GENOMIC DNA]</scope>
    <source>
        <strain evidence="9 10">2789STDY5834856</strain>
    </source>
</reference>
<dbReference type="PANTHER" id="PTHR43386:SF1">
    <property type="entry name" value="D,D-DIPEPTIDE TRANSPORT SYSTEM PERMEASE PROTEIN DDPC-RELATED"/>
    <property type="match status" value="1"/>
</dbReference>
<dbReference type="EMBL" id="CYZX01000001">
    <property type="protein sequence ID" value="CUN60929.1"/>
    <property type="molecule type" value="Genomic_DNA"/>
</dbReference>
<feature type="domain" description="ABC transmembrane type-1" evidence="8">
    <location>
        <begin position="206"/>
        <end position="402"/>
    </location>
</feature>
<dbReference type="GO" id="GO:0071916">
    <property type="term" value="F:dipeptide transmembrane transporter activity"/>
    <property type="evidence" value="ECO:0007669"/>
    <property type="project" value="TreeGrafter"/>
</dbReference>
<dbReference type="SUPFAM" id="SSF161098">
    <property type="entry name" value="MetI-like"/>
    <property type="match status" value="1"/>
</dbReference>
<name>A0A173YAS8_9CLOT</name>
<dbReference type="RefSeq" id="WP_055263073.1">
    <property type="nucleotide sequence ID" value="NZ_CABIXQ010000001.1"/>
</dbReference>
<feature type="transmembrane region" description="Helical" evidence="7">
    <location>
        <begin position="212"/>
        <end position="235"/>
    </location>
</feature>
<comment type="subcellular location">
    <subcellularLocation>
        <location evidence="1 7">Cell membrane</location>
        <topology evidence="1 7">Multi-pass membrane protein</topology>
    </subcellularLocation>
</comment>
<evidence type="ECO:0000256" key="3">
    <source>
        <dbReference type="ARBA" id="ARBA00022475"/>
    </source>
</evidence>
<keyword evidence="2 7" id="KW-0813">Transport</keyword>
<keyword evidence="5 7" id="KW-1133">Transmembrane helix</keyword>
<feature type="transmembrane region" description="Helical" evidence="7">
    <location>
        <begin position="14"/>
        <end position="34"/>
    </location>
</feature>
<keyword evidence="3" id="KW-1003">Cell membrane</keyword>
<sequence length="415" mass="46225">MISQLKQVFHDKKFLLGFIIFITILFVTIVYPILVSYDPLEMVGGLFYKPGNYVSITDVVESKSYKLNIDTKAGRLESKLSLEDRAEMATWLEKFGGVSISEINVTNAEELVKLWNKYYYSNNSQEGLISAKKKYYVRLDNKIDGILEESEIVISTVDEENGELVEGTKVNSKDFVNVKDISNQRTFVLGTDNFGRDVLTELVYATRTSLKIGLIAGLIATLIGLMLGLLSGYVGGLLDDIIMFITNLFTVIPSFVILILISYSVGQSARGITMVASIIGLTSWTWTTRSVRSQVISLRNRDHVNLSKLSGHSLFRIILTDILPYVASYVIMALILQISSGILAEAQLSMLGLGPATTKVTTLGLMMNWAMQYKAPLSNAWWAFLPVIFSIALITFSLNLMNTGLDKVFNPQLRE</sequence>
<feature type="transmembrane region" description="Helical" evidence="7">
    <location>
        <begin position="241"/>
        <end position="261"/>
    </location>
</feature>
<evidence type="ECO:0000256" key="5">
    <source>
        <dbReference type="ARBA" id="ARBA00022989"/>
    </source>
</evidence>
<dbReference type="PROSITE" id="PS50928">
    <property type="entry name" value="ABC_TM1"/>
    <property type="match status" value="1"/>
</dbReference>
<organism evidence="9 10">
    <name type="scientific">Clostridium disporicum</name>
    <dbReference type="NCBI Taxonomy" id="84024"/>
    <lineage>
        <taxon>Bacteria</taxon>
        <taxon>Bacillati</taxon>
        <taxon>Bacillota</taxon>
        <taxon>Clostridia</taxon>
        <taxon>Eubacteriales</taxon>
        <taxon>Clostridiaceae</taxon>
        <taxon>Clostridium</taxon>
    </lineage>
</organism>
<dbReference type="GO" id="GO:0005886">
    <property type="term" value="C:plasma membrane"/>
    <property type="evidence" value="ECO:0007669"/>
    <property type="project" value="UniProtKB-SubCell"/>
</dbReference>
<gene>
    <name evidence="9" type="primary">appC</name>
    <name evidence="9" type="ORF">ERS852471_00232</name>
</gene>
<evidence type="ECO:0000256" key="6">
    <source>
        <dbReference type="ARBA" id="ARBA00023136"/>
    </source>
</evidence>
<evidence type="ECO:0000256" key="1">
    <source>
        <dbReference type="ARBA" id="ARBA00004651"/>
    </source>
</evidence>
<dbReference type="OrthoDB" id="9797472at2"/>
<feature type="transmembrane region" description="Helical" evidence="7">
    <location>
        <begin position="381"/>
        <end position="401"/>
    </location>
</feature>
<dbReference type="CDD" id="cd06261">
    <property type="entry name" value="TM_PBP2"/>
    <property type="match status" value="1"/>
</dbReference>
<accession>A0A173YAS8</accession>
<keyword evidence="4 7" id="KW-0812">Transmembrane</keyword>